<organism evidence="2 3">
    <name type="scientific">Limosilactobacillus pontis</name>
    <dbReference type="NCBI Taxonomy" id="35787"/>
    <lineage>
        <taxon>Bacteria</taxon>
        <taxon>Bacillati</taxon>
        <taxon>Bacillota</taxon>
        <taxon>Bacilli</taxon>
        <taxon>Lactobacillales</taxon>
        <taxon>Lactobacillaceae</taxon>
        <taxon>Limosilactobacillus</taxon>
    </lineage>
</organism>
<reference evidence="2 3" key="1">
    <citation type="submission" date="2017-09" db="EMBL/GenBank/DDBJ databases">
        <title>Bacterial strain isolated from the female urinary microbiota.</title>
        <authorList>
            <person name="Thomas-White K."/>
            <person name="Kumar N."/>
            <person name="Forster S."/>
            <person name="Putonti C."/>
            <person name="Lawley T."/>
            <person name="Wolfe A.J."/>
        </authorList>
    </citation>
    <scope>NUCLEOTIDE SEQUENCE [LARGE SCALE GENOMIC DNA]</scope>
    <source>
        <strain evidence="2 3">UMB0683</strain>
    </source>
</reference>
<dbReference type="OrthoDB" id="4523277at2"/>
<gene>
    <name evidence="2" type="ORF">CK797_07760</name>
</gene>
<dbReference type="InterPro" id="IPR027417">
    <property type="entry name" value="P-loop_NTPase"/>
</dbReference>
<comment type="caution">
    <text evidence="2">The sequence shown here is derived from an EMBL/GenBank/DDBJ whole genome shotgun (WGS) entry which is preliminary data.</text>
</comment>
<dbReference type="AlphaFoldDB" id="A0A2J6NL70"/>
<dbReference type="EMBL" id="PNFV01000010">
    <property type="protein sequence ID" value="PMB82067.1"/>
    <property type="molecule type" value="Genomic_DNA"/>
</dbReference>
<name>A0A2J6NL70_9LACO</name>
<evidence type="ECO:0000313" key="2">
    <source>
        <dbReference type="EMBL" id="PMB82067.1"/>
    </source>
</evidence>
<dbReference type="Pfam" id="PF13521">
    <property type="entry name" value="AAA_28"/>
    <property type="match status" value="1"/>
</dbReference>
<dbReference type="Proteomes" id="UP000239920">
    <property type="component" value="Unassembled WGS sequence"/>
</dbReference>
<dbReference type="Gene3D" id="3.40.50.300">
    <property type="entry name" value="P-loop containing nucleotide triphosphate hydrolases"/>
    <property type="match status" value="1"/>
</dbReference>
<proteinExistence type="predicted"/>
<evidence type="ECO:0000259" key="1">
    <source>
        <dbReference type="Pfam" id="PF13521"/>
    </source>
</evidence>
<sequence>MGKNKKRLVISGTYSTGKTTLTTALSNLTGIPLINALSAREILTDLYPGRRFQDMTASELMALGLKRFEERIRAEEQAVEQKNGFISDGSVLNEWIYGTVRMKVGINPGSTWPHRVAKAVTGISSKPFMKKYLNSYGTVAKAHAREWYTDIIHLPIEFPMDADGHRPVSEKYRILSDREIISSFKELGFNPFVVKGPVQQRLEKIVQHYDLPVVMSADEAIKKAQEQIKTNREAVSKRIIEQYHEPTLKEKIKLMTEY</sequence>
<dbReference type="SUPFAM" id="SSF52540">
    <property type="entry name" value="P-loop containing nucleoside triphosphate hydrolases"/>
    <property type="match status" value="1"/>
</dbReference>
<protein>
    <submittedName>
        <fullName evidence="2">ATP-binding protein</fullName>
    </submittedName>
</protein>
<feature type="domain" description="NadR/Ttd14 AAA" evidence="1">
    <location>
        <begin position="7"/>
        <end position="201"/>
    </location>
</feature>
<keyword evidence="2" id="KW-0547">Nucleotide-binding</keyword>
<keyword evidence="2" id="KW-0067">ATP-binding</keyword>
<evidence type="ECO:0000313" key="3">
    <source>
        <dbReference type="Proteomes" id="UP000239920"/>
    </source>
</evidence>
<dbReference type="GO" id="GO:0005524">
    <property type="term" value="F:ATP binding"/>
    <property type="evidence" value="ECO:0007669"/>
    <property type="project" value="UniProtKB-KW"/>
</dbReference>
<accession>A0A2J6NL70</accession>
<dbReference type="RefSeq" id="WP_104689190.1">
    <property type="nucleotide sequence ID" value="NZ_JBKTHY010000011.1"/>
</dbReference>
<dbReference type="InterPro" id="IPR038727">
    <property type="entry name" value="NadR/Ttd14_AAA_dom"/>
</dbReference>